<reference evidence="2 3" key="1">
    <citation type="submission" date="2014-05" db="EMBL/GenBank/DDBJ databases">
        <title>Draft Genome Sequence of Kitasatospora cheerisanensis KCTC 2395.</title>
        <authorList>
            <person name="Nam D.H."/>
        </authorList>
    </citation>
    <scope>NUCLEOTIDE SEQUENCE [LARGE SCALE GENOMIC DNA]</scope>
    <source>
        <strain evidence="2 3">KCTC 2395</strain>
    </source>
</reference>
<dbReference type="AlphaFoldDB" id="A0A066YJ15"/>
<dbReference type="OrthoDB" id="3745543at2"/>
<name>A0A066YJ15_9ACTN</name>
<dbReference type="HOGENOM" id="CLU_2193437_0_0_11"/>
<comment type="caution">
    <text evidence="2">The sequence shown here is derived from an EMBL/GenBank/DDBJ whole genome shotgun (WGS) entry which is preliminary data.</text>
</comment>
<protein>
    <submittedName>
        <fullName evidence="2">Uncharacterized protein</fullName>
    </submittedName>
</protein>
<sequence length="108" mass="11268">MGSASTTKDFSTFCDLGLALASQVGLNTDHSVGKDLAKAGTRQVDGHKAVVVTMIDEDGNPVSYTIAAEGKPHLLSTETSPGLMTVRLGDFGTPVNATPPPDDRIARR</sequence>
<dbReference type="eggNOG" id="ENOG503210S">
    <property type="taxonomic scope" value="Bacteria"/>
</dbReference>
<evidence type="ECO:0000313" key="3">
    <source>
        <dbReference type="Proteomes" id="UP000027178"/>
    </source>
</evidence>
<evidence type="ECO:0000256" key="1">
    <source>
        <dbReference type="SAM" id="MobiDB-lite"/>
    </source>
</evidence>
<accession>A0A066YJ15</accession>
<dbReference type="Proteomes" id="UP000027178">
    <property type="component" value="Unassembled WGS sequence"/>
</dbReference>
<dbReference type="EMBL" id="JNBY01000155">
    <property type="protein sequence ID" value="KDN81137.1"/>
    <property type="molecule type" value="Genomic_DNA"/>
</dbReference>
<proteinExistence type="predicted"/>
<dbReference type="RefSeq" id="WP_035869657.1">
    <property type="nucleotide sequence ID" value="NZ_KK853997.1"/>
</dbReference>
<dbReference type="PATRIC" id="fig|1348663.4.peg.6991"/>
<keyword evidence="3" id="KW-1185">Reference proteome</keyword>
<organism evidence="2 3">
    <name type="scientific">Kitasatospora cheerisanensis KCTC 2395</name>
    <dbReference type="NCBI Taxonomy" id="1348663"/>
    <lineage>
        <taxon>Bacteria</taxon>
        <taxon>Bacillati</taxon>
        <taxon>Actinomycetota</taxon>
        <taxon>Actinomycetes</taxon>
        <taxon>Kitasatosporales</taxon>
        <taxon>Streptomycetaceae</taxon>
        <taxon>Kitasatospora</taxon>
    </lineage>
</organism>
<gene>
    <name evidence="2" type="ORF">KCH_72310</name>
</gene>
<evidence type="ECO:0000313" key="2">
    <source>
        <dbReference type="EMBL" id="KDN81137.1"/>
    </source>
</evidence>
<feature type="region of interest" description="Disordered" evidence="1">
    <location>
        <begin position="85"/>
        <end position="108"/>
    </location>
</feature>